<dbReference type="EMBL" id="KV744976">
    <property type="protein sequence ID" value="OCK80054.1"/>
    <property type="molecule type" value="Genomic_DNA"/>
</dbReference>
<dbReference type="Proteomes" id="UP000250266">
    <property type="component" value="Unassembled WGS sequence"/>
</dbReference>
<feature type="compositionally biased region" description="Basic and acidic residues" evidence="1">
    <location>
        <begin position="121"/>
        <end position="131"/>
    </location>
</feature>
<evidence type="ECO:0000313" key="2">
    <source>
        <dbReference type="EMBL" id="OCK80054.1"/>
    </source>
</evidence>
<protein>
    <submittedName>
        <fullName evidence="2">Uncharacterized protein</fullName>
    </submittedName>
</protein>
<keyword evidence="3" id="KW-1185">Reference proteome</keyword>
<sequence length="131" mass="13520">MSGAGHSGESAGNALKKGVGMIHGAGEVIRGSINTFADSAVGSKEGSAKNQAVVDRGVHEMNTGHHHGTGAGVTPIDTAQERHNRTMQGKYDGVDDTDDNTVTGSSNYGPHNTDIGNNADPRLDSDLGMHR</sequence>
<dbReference type="OrthoDB" id="2590867at2759"/>
<dbReference type="AlphaFoldDB" id="A0A8E2JEY8"/>
<reference evidence="2 3" key="1">
    <citation type="journal article" date="2016" name="Nat. Commun.">
        <title>Ectomycorrhizal ecology is imprinted in the genome of the dominant symbiotic fungus Cenococcum geophilum.</title>
        <authorList>
            <consortium name="DOE Joint Genome Institute"/>
            <person name="Peter M."/>
            <person name="Kohler A."/>
            <person name="Ohm R.A."/>
            <person name="Kuo A."/>
            <person name="Krutzmann J."/>
            <person name="Morin E."/>
            <person name="Arend M."/>
            <person name="Barry K.W."/>
            <person name="Binder M."/>
            <person name="Choi C."/>
            <person name="Clum A."/>
            <person name="Copeland A."/>
            <person name="Grisel N."/>
            <person name="Haridas S."/>
            <person name="Kipfer T."/>
            <person name="LaButti K."/>
            <person name="Lindquist E."/>
            <person name="Lipzen A."/>
            <person name="Maire R."/>
            <person name="Meier B."/>
            <person name="Mihaltcheva S."/>
            <person name="Molinier V."/>
            <person name="Murat C."/>
            <person name="Poggeler S."/>
            <person name="Quandt C.A."/>
            <person name="Sperisen C."/>
            <person name="Tritt A."/>
            <person name="Tisserant E."/>
            <person name="Crous P.W."/>
            <person name="Henrissat B."/>
            <person name="Nehls U."/>
            <person name="Egli S."/>
            <person name="Spatafora J.W."/>
            <person name="Grigoriev I.V."/>
            <person name="Martin F.M."/>
        </authorList>
    </citation>
    <scope>NUCLEOTIDE SEQUENCE [LARGE SCALE GENOMIC DNA]</scope>
    <source>
        <strain evidence="2 3">CBS 459.81</strain>
    </source>
</reference>
<evidence type="ECO:0000256" key="1">
    <source>
        <dbReference type="SAM" id="MobiDB-lite"/>
    </source>
</evidence>
<name>A0A8E2JEY8_9PEZI</name>
<feature type="region of interest" description="Disordered" evidence="1">
    <location>
        <begin position="61"/>
        <end position="131"/>
    </location>
</feature>
<gene>
    <name evidence="2" type="ORF">K432DRAFT_298513</name>
</gene>
<evidence type="ECO:0000313" key="3">
    <source>
        <dbReference type="Proteomes" id="UP000250266"/>
    </source>
</evidence>
<organism evidence="2 3">
    <name type="scientific">Lepidopterella palustris CBS 459.81</name>
    <dbReference type="NCBI Taxonomy" id="1314670"/>
    <lineage>
        <taxon>Eukaryota</taxon>
        <taxon>Fungi</taxon>
        <taxon>Dikarya</taxon>
        <taxon>Ascomycota</taxon>
        <taxon>Pezizomycotina</taxon>
        <taxon>Dothideomycetes</taxon>
        <taxon>Pleosporomycetidae</taxon>
        <taxon>Mytilinidiales</taxon>
        <taxon>Argynnaceae</taxon>
        <taxon>Lepidopterella</taxon>
    </lineage>
</organism>
<accession>A0A8E2JEY8</accession>
<proteinExistence type="predicted"/>